<sequence>MLKGHGGFGGDFYVAVFVILRKKGVLGWGKDQKDMKIPQRFEEDVMQQHHISHLEQTEHSSFEHRRDFHRIAPTPSLSNSCSKFVYSSDNDFLRSEALSATRLASIGSTCRKFL</sequence>
<gene>
    <name evidence="1" type="ORF">CEXT_447341</name>
</gene>
<proteinExistence type="predicted"/>
<protein>
    <submittedName>
        <fullName evidence="1">Uncharacterized protein</fullName>
    </submittedName>
</protein>
<accession>A0AAV4TAV4</accession>
<dbReference type="AlphaFoldDB" id="A0AAV4TAV4"/>
<evidence type="ECO:0000313" key="1">
    <source>
        <dbReference type="EMBL" id="GIY43708.1"/>
    </source>
</evidence>
<keyword evidence="2" id="KW-1185">Reference proteome</keyword>
<evidence type="ECO:0000313" key="2">
    <source>
        <dbReference type="Proteomes" id="UP001054945"/>
    </source>
</evidence>
<dbReference type="EMBL" id="BPLR01011012">
    <property type="protein sequence ID" value="GIY43708.1"/>
    <property type="molecule type" value="Genomic_DNA"/>
</dbReference>
<dbReference type="Proteomes" id="UP001054945">
    <property type="component" value="Unassembled WGS sequence"/>
</dbReference>
<comment type="caution">
    <text evidence="1">The sequence shown here is derived from an EMBL/GenBank/DDBJ whole genome shotgun (WGS) entry which is preliminary data.</text>
</comment>
<organism evidence="1 2">
    <name type="scientific">Caerostris extrusa</name>
    <name type="common">Bark spider</name>
    <name type="synonym">Caerostris bankana</name>
    <dbReference type="NCBI Taxonomy" id="172846"/>
    <lineage>
        <taxon>Eukaryota</taxon>
        <taxon>Metazoa</taxon>
        <taxon>Ecdysozoa</taxon>
        <taxon>Arthropoda</taxon>
        <taxon>Chelicerata</taxon>
        <taxon>Arachnida</taxon>
        <taxon>Araneae</taxon>
        <taxon>Araneomorphae</taxon>
        <taxon>Entelegynae</taxon>
        <taxon>Araneoidea</taxon>
        <taxon>Araneidae</taxon>
        <taxon>Caerostris</taxon>
    </lineage>
</organism>
<name>A0AAV4TAV4_CAEEX</name>
<reference evidence="1 2" key="1">
    <citation type="submission" date="2021-06" db="EMBL/GenBank/DDBJ databases">
        <title>Caerostris extrusa draft genome.</title>
        <authorList>
            <person name="Kono N."/>
            <person name="Arakawa K."/>
        </authorList>
    </citation>
    <scope>NUCLEOTIDE SEQUENCE [LARGE SCALE GENOMIC DNA]</scope>
</reference>